<dbReference type="STRING" id="646526.A0A1W0E628"/>
<evidence type="ECO:0000256" key="2">
    <source>
        <dbReference type="ARBA" id="ARBA00008283"/>
    </source>
</evidence>
<dbReference type="OrthoDB" id="10262814at2759"/>
<dbReference type="GO" id="GO:0006302">
    <property type="term" value="P:double-strand break repair"/>
    <property type="evidence" value="ECO:0007669"/>
    <property type="project" value="UniProtKB-ARBA"/>
</dbReference>
<dbReference type="GO" id="GO:0070914">
    <property type="term" value="P:UV-damage excision repair"/>
    <property type="evidence" value="ECO:0007669"/>
    <property type="project" value="TreeGrafter"/>
</dbReference>
<accession>A0A1W0E628</accession>
<dbReference type="GO" id="GO:0003697">
    <property type="term" value="F:single-stranded DNA binding"/>
    <property type="evidence" value="ECO:0007669"/>
    <property type="project" value="TreeGrafter"/>
</dbReference>
<protein>
    <submittedName>
        <fullName evidence="8">Swi10</fullName>
    </submittedName>
</protein>
<evidence type="ECO:0000256" key="4">
    <source>
        <dbReference type="ARBA" id="ARBA00023125"/>
    </source>
</evidence>
<dbReference type="SUPFAM" id="SSF52980">
    <property type="entry name" value="Restriction endonuclease-like"/>
    <property type="match status" value="1"/>
</dbReference>
<sequence length="187" mass="21922">MIKVKKCQEGNDLLAFLNKTIWEFDDEITCDYQINEKVSVLFLSIKYHVSKPEYILRRIQKNKKLRLNIVLIWLDAPNSVSVLRELYSIIPYTIVLAKNCEECANYIKNFVYAEQNIMEICSSREKNTDNFLSELLKVKDKNVFCFKSMFSNIKDIVLATKEDFEKIPGISKTKAQKIESQCKKPFK</sequence>
<dbReference type="GO" id="GO:0006312">
    <property type="term" value="P:mitotic recombination"/>
    <property type="evidence" value="ECO:0007669"/>
    <property type="project" value="TreeGrafter"/>
</dbReference>
<comment type="subcellular location">
    <subcellularLocation>
        <location evidence="1">Nucleus</location>
    </subcellularLocation>
</comment>
<dbReference type="EMBL" id="MNPJ01000019">
    <property type="protein sequence ID" value="OQS54639.1"/>
    <property type="molecule type" value="Genomic_DNA"/>
</dbReference>
<keyword evidence="9" id="KW-1185">Reference proteome</keyword>
<evidence type="ECO:0000313" key="9">
    <source>
        <dbReference type="Proteomes" id="UP000192758"/>
    </source>
</evidence>
<keyword evidence="4" id="KW-0238">DNA-binding</keyword>
<dbReference type="InterPro" id="IPR004579">
    <property type="entry name" value="ERCC1/RAD10/SWI10"/>
</dbReference>
<proteinExistence type="inferred from homology"/>
<gene>
    <name evidence="8" type="primary">swi10</name>
    <name evidence="8" type="ORF">EHP00_137</name>
</gene>
<keyword evidence="3" id="KW-0227">DNA damage</keyword>
<evidence type="ECO:0000256" key="1">
    <source>
        <dbReference type="ARBA" id="ARBA00004123"/>
    </source>
</evidence>
<dbReference type="GO" id="GO:0000110">
    <property type="term" value="C:nucleotide-excision repair factor 1 complex"/>
    <property type="evidence" value="ECO:0007669"/>
    <property type="project" value="TreeGrafter"/>
</dbReference>
<evidence type="ECO:0000256" key="5">
    <source>
        <dbReference type="ARBA" id="ARBA00023204"/>
    </source>
</evidence>
<evidence type="ECO:0000259" key="7">
    <source>
        <dbReference type="Pfam" id="PF03834"/>
    </source>
</evidence>
<dbReference type="VEuPathDB" id="MicrosporidiaDB:EHP00_137"/>
<comment type="similarity">
    <text evidence="2">Belongs to the ERCC1/RAD10/SWI10 family.</text>
</comment>
<dbReference type="Gene3D" id="3.40.50.10130">
    <property type="match status" value="1"/>
</dbReference>
<evidence type="ECO:0000313" key="8">
    <source>
        <dbReference type="EMBL" id="OQS54639.1"/>
    </source>
</evidence>
<name>A0A1W0E628_9MICR</name>
<dbReference type="SUPFAM" id="SSF47781">
    <property type="entry name" value="RuvA domain 2-like"/>
    <property type="match status" value="1"/>
</dbReference>
<feature type="domain" description="ERCC1-like central" evidence="7">
    <location>
        <begin position="1"/>
        <end position="110"/>
    </location>
</feature>
<dbReference type="InterPro" id="IPR047260">
    <property type="entry name" value="ERCC1-like_central_dom"/>
</dbReference>
<reference evidence="8 9" key="1">
    <citation type="journal article" date="2017" name="Environ. Microbiol.">
        <title>Decay of the glycolytic pathway and adaptation to intranuclear parasitism within Enterocytozoonidae microsporidia.</title>
        <authorList>
            <person name="Wiredu Boakye D."/>
            <person name="Jaroenlak P."/>
            <person name="Prachumwat A."/>
            <person name="Williams T.A."/>
            <person name="Bateman K.S."/>
            <person name="Itsathitphaisarn O."/>
            <person name="Sritunyalucksana K."/>
            <person name="Paszkiewicz K.H."/>
            <person name="Moore K.A."/>
            <person name="Stentiford G.D."/>
            <person name="Williams B.A."/>
        </authorList>
    </citation>
    <scope>NUCLEOTIDE SEQUENCE [LARGE SCALE GENOMIC DNA]</scope>
    <source>
        <strain evidence="8 9">TH1</strain>
    </source>
</reference>
<evidence type="ECO:0000256" key="6">
    <source>
        <dbReference type="ARBA" id="ARBA00023242"/>
    </source>
</evidence>
<dbReference type="GO" id="GO:0070522">
    <property type="term" value="C:ERCC4-ERCC1 complex"/>
    <property type="evidence" value="ECO:0007669"/>
    <property type="project" value="TreeGrafter"/>
</dbReference>
<keyword evidence="6" id="KW-0539">Nucleus</keyword>
<dbReference type="PANTHER" id="PTHR12749">
    <property type="entry name" value="EXCISION REPAIR CROSS-COMPLEMENTING 1 ERCC1"/>
    <property type="match status" value="1"/>
</dbReference>
<dbReference type="Gene3D" id="1.10.150.20">
    <property type="entry name" value="5' to 3' exonuclease, C-terminal subdomain"/>
    <property type="match status" value="1"/>
</dbReference>
<comment type="caution">
    <text evidence="8">The sequence shown here is derived from an EMBL/GenBank/DDBJ whole genome shotgun (WGS) entry which is preliminary data.</text>
</comment>
<dbReference type="GO" id="GO:0003684">
    <property type="term" value="F:damaged DNA binding"/>
    <property type="evidence" value="ECO:0007669"/>
    <property type="project" value="InterPro"/>
</dbReference>
<dbReference type="InterPro" id="IPR011335">
    <property type="entry name" value="Restrct_endonuc-II-like"/>
</dbReference>
<dbReference type="PANTHER" id="PTHR12749:SF0">
    <property type="entry name" value="DNA EXCISION REPAIR PROTEIN ERCC-1"/>
    <property type="match status" value="1"/>
</dbReference>
<evidence type="ECO:0000256" key="3">
    <source>
        <dbReference type="ARBA" id="ARBA00022763"/>
    </source>
</evidence>
<dbReference type="AlphaFoldDB" id="A0A1W0E628"/>
<dbReference type="Proteomes" id="UP000192758">
    <property type="component" value="Unassembled WGS sequence"/>
</dbReference>
<dbReference type="Pfam" id="PF03834">
    <property type="entry name" value="Rad10"/>
    <property type="match status" value="1"/>
</dbReference>
<keyword evidence="5" id="KW-0234">DNA repair</keyword>
<dbReference type="InterPro" id="IPR010994">
    <property type="entry name" value="RuvA_2-like"/>
</dbReference>
<organism evidence="8 9">
    <name type="scientific">Ecytonucleospora hepatopenaei</name>
    <dbReference type="NCBI Taxonomy" id="646526"/>
    <lineage>
        <taxon>Eukaryota</taxon>
        <taxon>Fungi</taxon>
        <taxon>Fungi incertae sedis</taxon>
        <taxon>Microsporidia</taxon>
        <taxon>Enterocytozoonidae</taxon>
        <taxon>Ecytonucleospora</taxon>
    </lineage>
</organism>